<comment type="caution">
    <text evidence="1">The sequence shown here is derived from an EMBL/GenBank/DDBJ whole genome shotgun (WGS) entry which is preliminary data.</text>
</comment>
<protein>
    <submittedName>
        <fullName evidence="1">Uncharacterized protein</fullName>
    </submittedName>
</protein>
<evidence type="ECO:0000313" key="2">
    <source>
        <dbReference type="Proteomes" id="UP001642484"/>
    </source>
</evidence>
<proteinExistence type="predicted"/>
<name>A0ABP0NWC2_9DINO</name>
<dbReference type="Proteomes" id="UP001642484">
    <property type="component" value="Unassembled WGS sequence"/>
</dbReference>
<organism evidence="1 2">
    <name type="scientific">Durusdinium trenchii</name>
    <dbReference type="NCBI Taxonomy" id="1381693"/>
    <lineage>
        <taxon>Eukaryota</taxon>
        <taxon>Sar</taxon>
        <taxon>Alveolata</taxon>
        <taxon>Dinophyceae</taxon>
        <taxon>Suessiales</taxon>
        <taxon>Symbiodiniaceae</taxon>
        <taxon>Durusdinium</taxon>
    </lineage>
</organism>
<gene>
    <name evidence="1" type="ORF">CCMP2556_LOCUS32828</name>
</gene>
<dbReference type="EMBL" id="CAXAMN010022140">
    <property type="protein sequence ID" value="CAK9066804.1"/>
    <property type="molecule type" value="Genomic_DNA"/>
</dbReference>
<accession>A0ABP0NWC2</accession>
<keyword evidence="2" id="KW-1185">Reference proteome</keyword>
<evidence type="ECO:0000313" key="1">
    <source>
        <dbReference type="EMBL" id="CAK9066804.1"/>
    </source>
</evidence>
<reference evidence="1 2" key="1">
    <citation type="submission" date="2024-02" db="EMBL/GenBank/DDBJ databases">
        <authorList>
            <person name="Chen Y."/>
            <person name="Shah S."/>
            <person name="Dougan E. K."/>
            <person name="Thang M."/>
            <person name="Chan C."/>
        </authorList>
    </citation>
    <scope>NUCLEOTIDE SEQUENCE [LARGE SCALE GENOMIC DNA]</scope>
</reference>
<sequence length="140" mass="16223">MCQPPHQIMYGMDFSVLKTMSQQRFHVCSTWQSCSDSVYTVALQKQLSGNTLRTPFRSTSFSPDRRPLENHRSSQRIEEQFMLNPKNPWALHGRGRLRARISLGTSYCVVQSTNMHQLLPSLLQSFASRLLRRKHRISEG</sequence>